<dbReference type="InterPro" id="IPR057203">
    <property type="entry name" value="DUF7881"/>
</dbReference>
<evidence type="ECO:0000313" key="3">
    <source>
        <dbReference type="EMBL" id="PUU84232.1"/>
    </source>
</evidence>
<organism evidence="3 4">
    <name type="scientific">Tuber borchii</name>
    <name type="common">White truffle</name>
    <dbReference type="NCBI Taxonomy" id="42251"/>
    <lineage>
        <taxon>Eukaryota</taxon>
        <taxon>Fungi</taxon>
        <taxon>Dikarya</taxon>
        <taxon>Ascomycota</taxon>
        <taxon>Pezizomycotina</taxon>
        <taxon>Pezizomycetes</taxon>
        <taxon>Pezizales</taxon>
        <taxon>Tuberaceae</taxon>
        <taxon>Tuber</taxon>
    </lineage>
</organism>
<dbReference type="Proteomes" id="UP000244722">
    <property type="component" value="Unassembled WGS sequence"/>
</dbReference>
<dbReference type="Pfam" id="PF13391">
    <property type="entry name" value="HNH_2"/>
    <property type="match status" value="1"/>
</dbReference>
<dbReference type="InterPro" id="IPR003615">
    <property type="entry name" value="HNH_nuc"/>
</dbReference>
<keyword evidence="4" id="KW-1185">Reference proteome</keyword>
<dbReference type="EMBL" id="NESQ01000002">
    <property type="protein sequence ID" value="PUU84232.1"/>
    <property type="molecule type" value="Genomic_DNA"/>
</dbReference>
<dbReference type="AlphaFoldDB" id="A0A2T7A955"/>
<comment type="caution">
    <text evidence="3">The sequence shown here is derived from an EMBL/GenBank/DDBJ whole genome shotgun (WGS) entry which is preliminary data.</text>
</comment>
<accession>A0A2T7A955</accession>
<proteinExistence type="predicted"/>
<gene>
    <name evidence="3" type="ORF">B9Z19DRAFT_960938</name>
</gene>
<reference evidence="3 4" key="1">
    <citation type="submission" date="2017-04" db="EMBL/GenBank/DDBJ databases">
        <title>Draft genome sequence of Tuber borchii Vittad., a whitish edible truffle.</title>
        <authorList>
            <consortium name="DOE Joint Genome Institute"/>
            <person name="Murat C."/>
            <person name="Kuo A."/>
            <person name="Barry K.W."/>
            <person name="Clum A."/>
            <person name="Dockter R.B."/>
            <person name="Fauchery L."/>
            <person name="Iotti M."/>
            <person name="Kohler A."/>
            <person name="Labutti K."/>
            <person name="Lindquist E.A."/>
            <person name="Lipzen A."/>
            <person name="Ohm R.A."/>
            <person name="Wang M."/>
            <person name="Grigoriev I.V."/>
            <person name="Zambonelli A."/>
            <person name="Martin F.M."/>
        </authorList>
    </citation>
    <scope>NUCLEOTIDE SEQUENCE [LARGE SCALE GENOMIC DNA]</scope>
    <source>
        <strain evidence="3 4">Tbo3840</strain>
    </source>
</reference>
<feature type="domain" description="DUF7881" evidence="2">
    <location>
        <begin position="7"/>
        <end position="83"/>
    </location>
</feature>
<sequence>MSYRAIGRNVHIYDSRDPNTILGGLLVTNGVTNTNFYSMVGIIFIFTTDYTLRRGQKSGPTIKRDDKPLQQGSYFIVTAGPFTINSEPWLIRGSTLPTPPLTTEFLNTIRNRDRRCVVTGTPVGEIGVCRGYWRGFQVTHIFPLAHEEYWAVGHGHLISNPPVSIDSPQNGILLRSDIRSHFESYTFSINPDDNYKIVFFDEDIYGIAGTHISNLKAFLADPQRPLDQLLRWHYRQAVLANVRGQGELFFDCNFPPDPDFPTDDLESWGN</sequence>
<evidence type="ECO:0000259" key="2">
    <source>
        <dbReference type="Pfam" id="PF25324"/>
    </source>
</evidence>
<dbReference type="Pfam" id="PF25324">
    <property type="entry name" value="DUF7881"/>
    <property type="match status" value="1"/>
</dbReference>
<dbReference type="OrthoDB" id="2142759at2759"/>
<protein>
    <submittedName>
        <fullName evidence="3">Uncharacterized protein</fullName>
    </submittedName>
</protein>
<name>A0A2T7A955_TUBBO</name>
<feature type="domain" description="HNH nuclease" evidence="1">
    <location>
        <begin position="116"/>
        <end position="190"/>
    </location>
</feature>
<dbReference type="STRING" id="42251.A0A2T7A955"/>
<evidence type="ECO:0000313" key="4">
    <source>
        <dbReference type="Proteomes" id="UP000244722"/>
    </source>
</evidence>
<evidence type="ECO:0000259" key="1">
    <source>
        <dbReference type="Pfam" id="PF13391"/>
    </source>
</evidence>